<evidence type="ECO:0000313" key="1">
    <source>
        <dbReference type="EMBL" id="TWT83025.1"/>
    </source>
</evidence>
<dbReference type="Gene3D" id="2.70.98.70">
    <property type="match status" value="1"/>
</dbReference>
<dbReference type="EMBL" id="SJPJ01000001">
    <property type="protein sequence ID" value="TWT83025.1"/>
    <property type="molecule type" value="Genomic_DNA"/>
</dbReference>
<dbReference type="InterPro" id="IPR008929">
    <property type="entry name" value="Chondroitin_lyas"/>
</dbReference>
<accession>A0A5C5Z725</accession>
<keyword evidence="2" id="KW-1185">Reference proteome</keyword>
<sequence length="829" mass="93311">MLRSNEETVRGNAMIRWLVTTAKISGLCISGLLVLGPMAFCVAQSELGLGDAITKSGKIMAYSSMPLDDLGPIRVAYDTTGLRSISPAPAPGIHPRMLKSPDDRPEMVRIYRTTPQGQRMYAMMIGWCDILKGKIHSLDQCPKNELDQPLAAYQRSHFGELADQYQRILAGDLAGYEPSLNDYVMGCMALEAYRCWIEDDAASGKELARAMVNIAKSASDGIKPGDHVGEIGAYNMGFCYDFNYNFMADDQRDVVRSVIAKISAHQSHYGAFLPSEATTSNWCALDSFLPLTLLAIEGEEGFNRDYYDGWKRAYYNFLTYGWYASGAGYEGLGKNYQFVTTLIALAKRSEPLVGHPHVRAYGERFLPSMSLPNQQGFVAYDDWGGTGADTVVGDYRFNINDVVGLKWLYPQSKPIDYVWRAYFGKNYERYTDLRPAGYFSSAMIAVLFPSVPLGDGEPSADAAGLQRSFFAPQRGLMVTRSDFTSDALYLQMHTRQDLGGHTHADRTSFMLAGLGRLWSPILSMSGGSRFGNIVETRFHSNILIDDMGQGASGGWAPQPARVMDYVDNGGGTFCVGDAKYAYDWIWMRDGADDESSMLGQGWQKVSETPNDFQYRPVDLPWMNQSWYDRAHWLRPGESQRCVKKPFNPVQRAFRTAGIVRGKHPYALVIDDIQKDDQVHNFKWLMQLSDDLEIIGRYQFSEDSPITAMVLGAPDDDRQLWVCILQSDRDDTLHRYSDIGRVEQYMGNVRWGGASKRLVIESWAKSPEYKVLLWPFRNRERLPEANWNAEKETVTIQWADQVDTITFASSEANRTTFTVMRDEQEVVKVD</sequence>
<evidence type="ECO:0008006" key="3">
    <source>
        <dbReference type="Google" id="ProtNLM"/>
    </source>
</evidence>
<organism evidence="1 2">
    <name type="scientific">Novipirellula herctigrandis</name>
    <dbReference type="NCBI Taxonomy" id="2527986"/>
    <lineage>
        <taxon>Bacteria</taxon>
        <taxon>Pseudomonadati</taxon>
        <taxon>Planctomycetota</taxon>
        <taxon>Planctomycetia</taxon>
        <taxon>Pirellulales</taxon>
        <taxon>Pirellulaceae</taxon>
        <taxon>Novipirellula</taxon>
    </lineage>
</organism>
<dbReference type="AlphaFoldDB" id="A0A5C5Z725"/>
<reference evidence="1 2" key="1">
    <citation type="submission" date="2019-02" db="EMBL/GenBank/DDBJ databases">
        <title>Deep-cultivation of Planctomycetes and their phenomic and genomic characterization uncovers novel biology.</title>
        <authorList>
            <person name="Wiegand S."/>
            <person name="Jogler M."/>
            <person name="Boedeker C."/>
            <person name="Pinto D."/>
            <person name="Vollmers J."/>
            <person name="Rivas-Marin E."/>
            <person name="Kohn T."/>
            <person name="Peeters S.H."/>
            <person name="Heuer A."/>
            <person name="Rast P."/>
            <person name="Oberbeckmann S."/>
            <person name="Bunk B."/>
            <person name="Jeske O."/>
            <person name="Meyerdierks A."/>
            <person name="Storesund J.E."/>
            <person name="Kallscheuer N."/>
            <person name="Luecker S."/>
            <person name="Lage O.M."/>
            <person name="Pohl T."/>
            <person name="Merkel B.J."/>
            <person name="Hornburger P."/>
            <person name="Mueller R.-W."/>
            <person name="Bruemmer F."/>
            <person name="Labrenz M."/>
            <person name="Spormann A.M."/>
            <person name="Op Den Camp H."/>
            <person name="Overmann J."/>
            <person name="Amann R."/>
            <person name="Jetten M.S.M."/>
            <person name="Mascher T."/>
            <person name="Medema M.H."/>
            <person name="Devos D.P."/>
            <person name="Kaster A.-K."/>
            <person name="Ovreas L."/>
            <person name="Rohde M."/>
            <person name="Galperin M.Y."/>
            <person name="Jogler C."/>
        </authorList>
    </citation>
    <scope>NUCLEOTIDE SEQUENCE [LARGE SCALE GENOMIC DNA]</scope>
    <source>
        <strain evidence="1 2">CA13</strain>
    </source>
</reference>
<dbReference type="Gene3D" id="1.50.10.100">
    <property type="entry name" value="Chondroitin AC/alginate lyase"/>
    <property type="match status" value="1"/>
</dbReference>
<proteinExistence type="predicted"/>
<gene>
    <name evidence="1" type="ORF">CA13_44880</name>
</gene>
<evidence type="ECO:0000313" key="2">
    <source>
        <dbReference type="Proteomes" id="UP000315010"/>
    </source>
</evidence>
<dbReference type="Proteomes" id="UP000315010">
    <property type="component" value="Unassembled WGS sequence"/>
</dbReference>
<comment type="caution">
    <text evidence="1">The sequence shown here is derived from an EMBL/GenBank/DDBJ whole genome shotgun (WGS) entry which is preliminary data.</text>
</comment>
<protein>
    <recommendedName>
        <fullName evidence="3">Heparinase II/III-like protein</fullName>
    </recommendedName>
</protein>
<name>A0A5C5Z725_9BACT</name>